<dbReference type="InterPro" id="IPR008979">
    <property type="entry name" value="Galactose-bd-like_sf"/>
</dbReference>
<gene>
    <name evidence="3" type="ORF">HNR60_003537</name>
</gene>
<keyword evidence="4" id="KW-1185">Reference proteome</keyword>
<sequence length="168" mass="17964">MTDLELWPGDGARGWQLITDAVMGGVSRGRVVADIVDGRAAVRMRGAVSTDNNGGFIQIALDLAAAGAVIDASGFTGIALDVAGNGESYGLHLRTPDVTRPQQSWRQGFVATREWQTILLPFVQFVPHRIDAALDPARLRRIGLVAIGREFDADLSVARLALYGSDHA</sequence>
<dbReference type="AlphaFoldDB" id="A0A7W8E0D0"/>
<dbReference type="Pfam" id="PF08547">
    <property type="entry name" value="CIA30"/>
    <property type="match status" value="1"/>
</dbReference>
<dbReference type="InterPro" id="IPR039131">
    <property type="entry name" value="NDUFAF1"/>
</dbReference>
<evidence type="ECO:0000313" key="3">
    <source>
        <dbReference type="EMBL" id="MBB5048767.1"/>
    </source>
</evidence>
<feature type="domain" description="NADH:ubiquinone oxidoreductase intermediate-associated protein 30" evidence="2">
    <location>
        <begin position="12"/>
        <end position="149"/>
    </location>
</feature>
<name>A0A7W8E0D0_9BRAD</name>
<evidence type="ECO:0000256" key="1">
    <source>
        <dbReference type="ARBA" id="ARBA00007884"/>
    </source>
</evidence>
<dbReference type="InterPro" id="IPR013857">
    <property type="entry name" value="NADH-UbQ_OxRdtase-assoc_prot30"/>
</dbReference>
<accession>A0A7W8E0D0</accession>
<evidence type="ECO:0000259" key="2">
    <source>
        <dbReference type="Pfam" id="PF08547"/>
    </source>
</evidence>
<evidence type="ECO:0000313" key="4">
    <source>
        <dbReference type="Proteomes" id="UP000542353"/>
    </source>
</evidence>
<dbReference type="SUPFAM" id="SSF49785">
    <property type="entry name" value="Galactose-binding domain-like"/>
    <property type="match status" value="1"/>
</dbReference>
<dbReference type="EMBL" id="JACHIH010000025">
    <property type="protein sequence ID" value="MBB5048767.1"/>
    <property type="molecule type" value="Genomic_DNA"/>
</dbReference>
<dbReference type="PANTHER" id="PTHR13194:SF19">
    <property type="entry name" value="NAD(P)-BINDING ROSSMANN-FOLD SUPERFAMILY PROTEIN"/>
    <property type="match status" value="1"/>
</dbReference>
<protein>
    <recommendedName>
        <fullName evidence="2">NADH:ubiquinone oxidoreductase intermediate-associated protein 30 domain-containing protein</fullName>
    </recommendedName>
</protein>
<comment type="similarity">
    <text evidence="1">Belongs to the CIA30 family.</text>
</comment>
<dbReference type="RefSeq" id="WP_184259821.1">
    <property type="nucleotide sequence ID" value="NZ_JACHIH010000025.1"/>
</dbReference>
<reference evidence="3 4" key="1">
    <citation type="submission" date="2020-08" db="EMBL/GenBank/DDBJ databases">
        <title>Genomic Encyclopedia of Type Strains, Phase IV (KMG-IV): sequencing the most valuable type-strain genomes for metagenomic binning, comparative biology and taxonomic classification.</title>
        <authorList>
            <person name="Goeker M."/>
        </authorList>
    </citation>
    <scope>NUCLEOTIDE SEQUENCE [LARGE SCALE GENOMIC DNA]</scope>
    <source>
        <strain evidence="3 4">DSM 12706</strain>
    </source>
</reference>
<proteinExistence type="inferred from homology"/>
<dbReference type="Proteomes" id="UP000542353">
    <property type="component" value="Unassembled WGS sequence"/>
</dbReference>
<organism evidence="3 4">
    <name type="scientific">Rhodopseudomonas rhenobacensis</name>
    <dbReference type="NCBI Taxonomy" id="87461"/>
    <lineage>
        <taxon>Bacteria</taxon>
        <taxon>Pseudomonadati</taxon>
        <taxon>Pseudomonadota</taxon>
        <taxon>Alphaproteobacteria</taxon>
        <taxon>Hyphomicrobiales</taxon>
        <taxon>Nitrobacteraceae</taxon>
        <taxon>Rhodopseudomonas</taxon>
    </lineage>
</organism>
<dbReference type="PANTHER" id="PTHR13194">
    <property type="entry name" value="COMPLEX I INTERMEDIATE-ASSOCIATED PROTEIN 30"/>
    <property type="match status" value="1"/>
</dbReference>
<comment type="caution">
    <text evidence="3">The sequence shown here is derived from an EMBL/GenBank/DDBJ whole genome shotgun (WGS) entry which is preliminary data.</text>
</comment>